<evidence type="ECO:0000313" key="1">
    <source>
        <dbReference type="EMBL" id="RVU39025.1"/>
    </source>
</evidence>
<accession>A0A3S2Y5I1</accession>
<dbReference type="Proteomes" id="UP000287447">
    <property type="component" value="Unassembled WGS sequence"/>
</dbReference>
<dbReference type="AlphaFoldDB" id="A0A3S2Y5I1"/>
<dbReference type="EMBL" id="SADE01000001">
    <property type="protein sequence ID" value="RVU39025.1"/>
    <property type="molecule type" value="Genomic_DNA"/>
</dbReference>
<comment type="caution">
    <text evidence="1">The sequence shown here is derived from an EMBL/GenBank/DDBJ whole genome shotgun (WGS) entry which is preliminary data.</text>
</comment>
<evidence type="ECO:0000313" key="2">
    <source>
        <dbReference type="Proteomes" id="UP000287447"/>
    </source>
</evidence>
<organism evidence="1 2">
    <name type="scientific">Hwanghaeella grinnelliae</name>
    <dbReference type="NCBI Taxonomy" id="2500179"/>
    <lineage>
        <taxon>Bacteria</taxon>
        <taxon>Pseudomonadati</taxon>
        <taxon>Pseudomonadota</taxon>
        <taxon>Alphaproteobacteria</taxon>
        <taxon>Rhodospirillales</taxon>
        <taxon>Rhodospirillaceae</taxon>
        <taxon>Hwanghaeella</taxon>
    </lineage>
</organism>
<protein>
    <submittedName>
        <fullName evidence="1">Uncharacterized protein</fullName>
    </submittedName>
</protein>
<proteinExistence type="predicted"/>
<gene>
    <name evidence="1" type="ORF">EOI86_07140</name>
</gene>
<name>A0A3S2Y5I1_9PROT</name>
<sequence length="98" mass="10453">MPEDLKFNGWLAERDNAHMLSAPPVRHQAVTLGGGDVSFDAADPPRVLFIGGTGDVTVEDMNGDAETYTVAAAPYELAGFFTKIVAATTDATKIIARW</sequence>
<dbReference type="RefSeq" id="WP_127764397.1">
    <property type="nucleotide sequence ID" value="NZ_SADE01000001.1"/>
</dbReference>
<keyword evidence="2" id="KW-1185">Reference proteome</keyword>
<reference evidence="2" key="1">
    <citation type="submission" date="2019-01" db="EMBL/GenBank/DDBJ databases">
        <title>Gri0909 isolated from a small marine red alga.</title>
        <authorList>
            <person name="Kim J."/>
            <person name="Jeong S.E."/>
            <person name="Jeon C.O."/>
        </authorList>
    </citation>
    <scope>NUCLEOTIDE SEQUENCE [LARGE SCALE GENOMIC DNA]</scope>
    <source>
        <strain evidence="2">Gri0909</strain>
    </source>
</reference>